<dbReference type="PROSITE" id="PS00198">
    <property type="entry name" value="4FE4S_FER_1"/>
    <property type="match status" value="1"/>
</dbReference>
<dbReference type="GO" id="GO:0016995">
    <property type="term" value="F:cholesterol oxidase activity"/>
    <property type="evidence" value="ECO:0007669"/>
    <property type="project" value="UniProtKB-EC"/>
</dbReference>
<dbReference type="PANTHER" id="PTHR47470:SF1">
    <property type="entry name" value="FAD-DEPENDENT OXIDOREDUCTASE 2 FAD BINDING DOMAIN-CONTAINING PROTEIN"/>
    <property type="match status" value="1"/>
</dbReference>
<evidence type="ECO:0000256" key="3">
    <source>
        <dbReference type="ARBA" id="ARBA00022548"/>
    </source>
</evidence>
<dbReference type="SUPFAM" id="SSF51905">
    <property type="entry name" value="FAD/NAD(P)-binding domain"/>
    <property type="match status" value="1"/>
</dbReference>
<keyword evidence="12" id="KW-0753">Steroid metabolism</keyword>
<keyword evidence="11" id="KW-1207">Sterol metabolism</keyword>
<evidence type="ECO:0000256" key="13">
    <source>
        <dbReference type="ARBA" id="ARBA00023235"/>
    </source>
</evidence>
<evidence type="ECO:0000256" key="12">
    <source>
        <dbReference type="ARBA" id="ARBA00023221"/>
    </source>
</evidence>
<evidence type="ECO:0000256" key="11">
    <source>
        <dbReference type="ARBA" id="ARBA00023166"/>
    </source>
</evidence>
<dbReference type="GO" id="GO:0050660">
    <property type="term" value="F:flavin adenine dinucleotide binding"/>
    <property type="evidence" value="ECO:0007669"/>
    <property type="project" value="InterPro"/>
</dbReference>
<keyword evidence="7" id="KW-0560">Oxidoreductase</keyword>
<evidence type="ECO:0000256" key="18">
    <source>
        <dbReference type="ARBA" id="ARBA00049778"/>
    </source>
</evidence>
<evidence type="ECO:0000313" key="21">
    <source>
        <dbReference type="Proteomes" id="UP000199417"/>
    </source>
</evidence>
<dbReference type="Pfam" id="PF05199">
    <property type="entry name" value="GMC_oxred_C"/>
    <property type="match status" value="1"/>
</dbReference>
<dbReference type="InterPro" id="IPR000172">
    <property type="entry name" value="GMC_OxRdtase_N"/>
</dbReference>
<keyword evidence="10" id="KW-0443">Lipid metabolism</keyword>
<evidence type="ECO:0000256" key="10">
    <source>
        <dbReference type="ARBA" id="ARBA00023098"/>
    </source>
</evidence>
<organism evidence="20 21">
    <name type="scientific">Rhodococcus tukisamuensis</name>
    <dbReference type="NCBI Taxonomy" id="168276"/>
    <lineage>
        <taxon>Bacteria</taxon>
        <taxon>Bacillati</taxon>
        <taxon>Actinomycetota</taxon>
        <taxon>Actinomycetes</taxon>
        <taxon>Mycobacteriales</taxon>
        <taxon>Nocardiaceae</taxon>
        <taxon>Rhodococcus</taxon>
    </lineage>
</organism>
<evidence type="ECO:0000256" key="7">
    <source>
        <dbReference type="ARBA" id="ARBA00023002"/>
    </source>
</evidence>
<dbReference type="Proteomes" id="UP000199417">
    <property type="component" value="Unassembled WGS sequence"/>
</dbReference>
<dbReference type="PANTHER" id="PTHR47470">
    <property type="entry name" value="CHOLESTEROL OXIDASE"/>
    <property type="match status" value="1"/>
</dbReference>
<keyword evidence="9" id="KW-0411">Iron-sulfur</keyword>
<protein>
    <recommendedName>
        <fullName evidence="17">Cholesterol oxidase</fullName>
        <ecNumber evidence="16">1.1.3.6</ecNumber>
        <ecNumber evidence="14">5.3.3.1</ecNumber>
    </recommendedName>
    <alternativeName>
        <fullName evidence="18">Cholesterol isomerase</fullName>
    </alternativeName>
</protein>
<dbReference type="PROSITE" id="PS51257">
    <property type="entry name" value="PROKAR_LIPOPROTEIN"/>
    <property type="match status" value="1"/>
</dbReference>
<dbReference type="InterPro" id="IPR007867">
    <property type="entry name" value="GMC_OxRtase_C"/>
</dbReference>
<dbReference type="Gene3D" id="3.30.410.10">
    <property type="entry name" value="Cholesterol Oxidase, domain 2"/>
    <property type="match status" value="1"/>
</dbReference>
<dbReference type="GO" id="GO:0004769">
    <property type="term" value="F:steroid Delta-isomerase activity"/>
    <property type="evidence" value="ECO:0007669"/>
    <property type="project" value="UniProtKB-EC"/>
</dbReference>
<dbReference type="EC" id="5.3.3.1" evidence="14"/>
<feature type="domain" description="4Fe-4S ferredoxin-type" evidence="19">
    <location>
        <begin position="192"/>
        <end position="221"/>
    </location>
</feature>
<dbReference type="EC" id="1.1.3.6" evidence="16"/>
<dbReference type="RefSeq" id="WP_072846157.1">
    <property type="nucleotide sequence ID" value="NZ_FNAB01000005.1"/>
</dbReference>
<evidence type="ECO:0000256" key="2">
    <source>
        <dbReference type="ARBA" id="ARBA00010790"/>
    </source>
</evidence>
<dbReference type="EMBL" id="FNAB01000005">
    <property type="protein sequence ID" value="SDD54926.1"/>
    <property type="molecule type" value="Genomic_DNA"/>
</dbReference>
<keyword evidence="3" id="KW-0153">Cholesterol metabolism</keyword>
<keyword evidence="6" id="KW-0274">FAD</keyword>
<dbReference type="GO" id="GO:0051536">
    <property type="term" value="F:iron-sulfur cluster binding"/>
    <property type="evidence" value="ECO:0007669"/>
    <property type="project" value="UniProtKB-KW"/>
</dbReference>
<evidence type="ECO:0000313" key="20">
    <source>
        <dbReference type="EMBL" id="SDD54926.1"/>
    </source>
</evidence>
<evidence type="ECO:0000256" key="1">
    <source>
        <dbReference type="ARBA" id="ARBA00001974"/>
    </source>
</evidence>
<evidence type="ECO:0000256" key="9">
    <source>
        <dbReference type="ARBA" id="ARBA00023014"/>
    </source>
</evidence>
<dbReference type="STRING" id="168276.SAMN05444580_10570"/>
<dbReference type="InterPro" id="IPR052542">
    <property type="entry name" value="Cholesterol_Oxidase"/>
</dbReference>
<evidence type="ECO:0000256" key="14">
    <source>
        <dbReference type="ARBA" id="ARBA00038856"/>
    </source>
</evidence>
<keyword evidence="8" id="KW-0408">Iron</keyword>
<comment type="cofactor">
    <cofactor evidence="1">
        <name>FAD</name>
        <dbReference type="ChEBI" id="CHEBI:57692"/>
    </cofactor>
</comment>
<dbReference type="AlphaFoldDB" id="A0A1G6VQ26"/>
<evidence type="ECO:0000256" key="5">
    <source>
        <dbReference type="ARBA" id="ARBA00022723"/>
    </source>
</evidence>
<dbReference type="GO" id="GO:0046872">
    <property type="term" value="F:metal ion binding"/>
    <property type="evidence" value="ECO:0007669"/>
    <property type="project" value="UniProtKB-KW"/>
</dbReference>
<evidence type="ECO:0000256" key="16">
    <source>
        <dbReference type="ARBA" id="ARBA00049723"/>
    </source>
</evidence>
<keyword evidence="21" id="KW-1185">Reference proteome</keyword>
<evidence type="ECO:0000256" key="8">
    <source>
        <dbReference type="ARBA" id="ARBA00023004"/>
    </source>
</evidence>
<dbReference type="Pfam" id="PF00732">
    <property type="entry name" value="GMC_oxred_N"/>
    <property type="match status" value="1"/>
</dbReference>
<evidence type="ECO:0000256" key="4">
    <source>
        <dbReference type="ARBA" id="ARBA00022630"/>
    </source>
</evidence>
<dbReference type="InterPro" id="IPR036188">
    <property type="entry name" value="FAD/NAD-bd_sf"/>
</dbReference>
<dbReference type="InterPro" id="IPR017896">
    <property type="entry name" value="4Fe4S_Fe-S-bd"/>
</dbReference>
<dbReference type="GO" id="GO:0008203">
    <property type="term" value="P:cholesterol metabolic process"/>
    <property type="evidence" value="ECO:0007669"/>
    <property type="project" value="UniProtKB-KW"/>
</dbReference>
<reference evidence="20 21" key="1">
    <citation type="submission" date="2016-10" db="EMBL/GenBank/DDBJ databases">
        <authorList>
            <person name="de Groot N.N."/>
        </authorList>
    </citation>
    <scope>NUCLEOTIDE SEQUENCE [LARGE SCALE GENOMIC DNA]</scope>
    <source>
        <strain evidence="20 21">JCM 11308</strain>
    </source>
</reference>
<evidence type="ECO:0000256" key="6">
    <source>
        <dbReference type="ARBA" id="ARBA00022827"/>
    </source>
</evidence>
<sequence>MSGRGRAAASYDVVIVGSGFGGAVAACRLSAAGRSVLVLERGRRWDPATFPRRLRDPWLFDGRVPHRRNGWLEVRWLDQMLVGLGAGVGGGSLIYANVCIDARPETFRSGWPSAITAAELEPHYRAVGEMLRPTTVPEGQHPVRLDLMRRAAGELEDGARFRKVPLAVSFREDLVLDGAAPPGLGASMEFLNAHGVRQGTCVHCGSCDVGCPVRAKNTLDMNYLAEAENSGNATISPLSLVRTLSREPGGGWRVHYDHLEDGRRRPDSVVARRVILAAGSLGTTELLLRARDDYGTLPGLPRALGRGWSSNGDFLTPSRHRGQVVAPTVGPTITSAIDHLDGDRGRRYFVEDGGLPNLFRNAYEARLRGGGGTSWQRWYWERLARAGELRTVMPWFGQSIDAADGVFRLRRSRVRPRRKVMKLNWNPYRTETVIVAMAAEHERLAKATGGDVLPLASWKWLRALATPHPLGGCNMAAAPGAGVVDHAGRVFGHDGLYVMDGSVIPRAIGRNPSKTIAAVAERAVALLLEEPEQRRIE</sequence>
<evidence type="ECO:0000256" key="15">
    <source>
        <dbReference type="ARBA" id="ARBA00049645"/>
    </source>
</evidence>
<comment type="similarity">
    <text evidence="2">Belongs to the GMC oxidoreductase family.</text>
</comment>
<accession>A0A1G6VQ26</accession>
<dbReference type="InterPro" id="IPR017900">
    <property type="entry name" value="4Fe4S_Fe_S_CS"/>
</dbReference>
<keyword evidence="5" id="KW-0479">Metal-binding</keyword>
<evidence type="ECO:0000259" key="19">
    <source>
        <dbReference type="PROSITE" id="PS51379"/>
    </source>
</evidence>
<keyword evidence="13" id="KW-0413">Isomerase</keyword>
<evidence type="ECO:0000256" key="17">
    <source>
        <dbReference type="ARBA" id="ARBA00049744"/>
    </source>
</evidence>
<dbReference type="PROSITE" id="PS51379">
    <property type="entry name" value="4FE4S_FER_2"/>
    <property type="match status" value="1"/>
</dbReference>
<gene>
    <name evidence="20" type="ORF">SAMN05444580_10570</name>
</gene>
<comment type="pathway">
    <text evidence="15">Steroid metabolism; cholesterol degradation.</text>
</comment>
<proteinExistence type="inferred from homology"/>
<dbReference type="Pfam" id="PF13450">
    <property type="entry name" value="NAD_binding_8"/>
    <property type="match status" value="1"/>
</dbReference>
<keyword evidence="4" id="KW-0285">Flavoprotein</keyword>
<dbReference type="Gene3D" id="3.50.50.60">
    <property type="entry name" value="FAD/NAD(P)-binding domain"/>
    <property type="match status" value="2"/>
</dbReference>
<name>A0A1G6VQ26_9NOCA</name>